<dbReference type="InParanoid" id="A0EHL6"/>
<dbReference type="AlphaFoldDB" id="A0EHL6"/>
<dbReference type="KEGG" id="ptm:GSPATT00027133001"/>
<evidence type="ECO:0000313" key="2">
    <source>
        <dbReference type="Proteomes" id="UP000000600"/>
    </source>
</evidence>
<reference evidence="1 2" key="1">
    <citation type="journal article" date="2006" name="Nature">
        <title>Global trends of whole-genome duplications revealed by the ciliate Paramecium tetraurelia.</title>
        <authorList>
            <consortium name="Genoscope"/>
            <person name="Aury J.-M."/>
            <person name="Jaillon O."/>
            <person name="Duret L."/>
            <person name="Noel B."/>
            <person name="Jubin C."/>
            <person name="Porcel B.M."/>
            <person name="Segurens B."/>
            <person name="Daubin V."/>
            <person name="Anthouard V."/>
            <person name="Aiach N."/>
            <person name="Arnaiz O."/>
            <person name="Billaut A."/>
            <person name="Beisson J."/>
            <person name="Blanc I."/>
            <person name="Bouhouche K."/>
            <person name="Camara F."/>
            <person name="Duharcourt S."/>
            <person name="Guigo R."/>
            <person name="Gogendeau D."/>
            <person name="Katinka M."/>
            <person name="Keller A.-M."/>
            <person name="Kissmehl R."/>
            <person name="Klotz C."/>
            <person name="Koll F."/>
            <person name="Le Moue A."/>
            <person name="Lepere C."/>
            <person name="Malinsky S."/>
            <person name="Nowacki M."/>
            <person name="Nowak J.K."/>
            <person name="Plattner H."/>
            <person name="Poulain J."/>
            <person name="Ruiz F."/>
            <person name="Serrano V."/>
            <person name="Zagulski M."/>
            <person name="Dessen P."/>
            <person name="Betermier M."/>
            <person name="Weissenbach J."/>
            <person name="Scarpelli C."/>
            <person name="Schachter V."/>
            <person name="Sperling L."/>
            <person name="Meyer E."/>
            <person name="Cohen J."/>
            <person name="Wincker P."/>
        </authorList>
    </citation>
    <scope>NUCLEOTIDE SEQUENCE [LARGE SCALE GENOMIC DNA]</scope>
    <source>
        <strain evidence="1 2">Stock d4-2</strain>
    </source>
</reference>
<organism evidence="1 2">
    <name type="scientific">Paramecium tetraurelia</name>
    <dbReference type="NCBI Taxonomy" id="5888"/>
    <lineage>
        <taxon>Eukaryota</taxon>
        <taxon>Sar</taxon>
        <taxon>Alveolata</taxon>
        <taxon>Ciliophora</taxon>
        <taxon>Intramacronucleata</taxon>
        <taxon>Oligohymenophorea</taxon>
        <taxon>Peniculida</taxon>
        <taxon>Parameciidae</taxon>
        <taxon>Paramecium</taxon>
    </lineage>
</organism>
<dbReference type="GeneID" id="5047965"/>
<name>A0EHL6_PARTE</name>
<protein>
    <submittedName>
        <fullName evidence="1">Uncharacterized protein</fullName>
    </submittedName>
</protein>
<proteinExistence type="predicted"/>
<evidence type="ECO:0000313" key="1">
    <source>
        <dbReference type="EMBL" id="CAK94807.1"/>
    </source>
</evidence>
<dbReference type="EMBL" id="CT868679">
    <property type="protein sequence ID" value="CAK94807.1"/>
    <property type="molecule type" value="Genomic_DNA"/>
</dbReference>
<dbReference type="RefSeq" id="XP_001462180.1">
    <property type="nucleotide sequence ID" value="XM_001462143.1"/>
</dbReference>
<gene>
    <name evidence="1" type="ORF">GSPATT00027133001</name>
</gene>
<accession>A0EHL6</accession>
<sequence>MVQHINSYDFAIGMYKMIRNEKLICNQQETQMGKIMPVNKFYLEISLKEQFRPPVI</sequence>
<dbReference type="HOGENOM" id="CLU_3018425_0_0_1"/>
<dbReference type="Proteomes" id="UP000000600">
    <property type="component" value="Unassembled WGS sequence"/>
</dbReference>
<keyword evidence="2" id="KW-1185">Reference proteome</keyword>